<evidence type="ECO:0000256" key="1">
    <source>
        <dbReference type="SAM" id="MobiDB-lite"/>
    </source>
</evidence>
<dbReference type="AlphaFoldDB" id="A0A151K2Z6"/>
<gene>
    <name evidence="2" type="ORF">ALC57_00142</name>
</gene>
<name>A0A151K2Z6_9HYME</name>
<dbReference type="EMBL" id="LKEY01014856">
    <property type="protein sequence ID" value="KYN50504.1"/>
    <property type="molecule type" value="Genomic_DNA"/>
</dbReference>
<organism evidence="2 3">
    <name type="scientific">Trachymyrmex cornetzi</name>
    <dbReference type="NCBI Taxonomy" id="471704"/>
    <lineage>
        <taxon>Eukaryota</taxon>
        <taxon>Metazoa</taxon>
        <taxon>Ecdysozoa</taxon>
        <taxon>Arthropoda</taxon>
        <taxon>Hexapoda</taxon>
        <taxon>Insecta</taxon>
        <taxon>Pterygota</taxon>
        <taxon>Neoptera</taxon>
        <taxon>Endopterygota</taxon>
        <taxon>Hymenoptera</taxon>
        <taxon>Apocrita</taxon>
        <taxon>Aculeata</taxon>
        <taxon>Formicoidea</taxon>
        <taxon>Formicidae</taxon>
        <taxon>Myrmicinae</taxon>
        <taxon>Trachymyrmex</taxon>
    </lineage>
</organism>
<reference evidence="2 3" key="1">
    <citation type="submission" date="2015-09" db="EMBL/GenBank/DDBJ databases">
        <title>Trachymyrmex cornetzi WGS genome.</title>
        <authorList>
            <person name="Nygaard S."/>
            <person name="Hu H."/>
            <person name="Boomsma J."/>
            <person name="Zhang G."/>
        </authorList>
    </citation>
    <scope>NUCLEOTIDE SEQUENCE [LARGE SCALE GENOMIC DNA]</scope>
    <source>
        <strain evidence="2">Tcor2-1</strain>
        <tissue evidence="2">Whole body</tissue>
    </source>
</reference>
<keyword evidence="3" id="KW-1185">Reference proteome</keyword>
<accession>A0A151K2Z6</accession>
<dbReference type="Proteomes" id="UP000078492">
    <property type="component" value="Unassembled WGS sequence"/>
</dbReference>
<comment type="caution">
    <text evidence="2">The sequence shown here is derived from an EMBL/GenBank/DDBJ whole genome shotgun (WGS) entry which is preliminary data.</text>
</comment>
<feature type="compositionally biased region" description="Polar residues" evidence="1">
    <location>
        <begin position="96"/>
        <end position="113"/>
    </location>
</feature>
<proteinExistence type="predicted"/>
<evidence type="ECO:0000313" key="3">
    <source>
        <dbReference type="Proteomes" id="UP000078492"/>
    </source>
</evidence>
<evidence type="ECO:0000313" key="2">
    <source>
        <dbReference type="EMBL" id="KYN50504.1"/>
    </source>
</evidence>
<protein>
    <submittedName>
        <fullName evidence="2">Uncharacterized protein</fullName>
    </submittedName>
</protein>
<feature type="region of interest" description="Disordered" evidence="1">
    <location>
        <begin position="93"/>
        <end position="113"/>
    </location>
</feature>
<sequence>MGLHTPISIASCKSKACGSANCSVSVSSSDSSLIHPKRTASKKATFLSTRGRLIASRSFTYKSVLDDRSLTSTRSGSKTFRFNTRSLKEEMVPVSGSKNFSLTGSNTPSSART</sequence>